<dbReference type="InterPro" id="IPR050491">
    <property type="entry name" value="AmpC-like"/>
</dbReference>
<reference evidence="2 3" key="1">
    <citation type="submission" date="2016-08" db="EMBL/GenBank/DDBJ databases">
        <authorList>
            <person name="Seilhamer J.J."/>
        </authorList>
    </citation>
    <scope>NUCLEOTIDE SEQUENCE [LARGE SCALE GENOMIC DNA]</scope>
    <source>
        <strain evidence="2 3">NML150140-1</strain>
    </source>
</reference>
<dbReference type="Gene3D" id="3.40.710.10">
    <property type="entry name" value="DD-peptidase/beta-lactamase superfamily"/>
    <property type="match status" value="1"/>
</dbReference>
<accession>A0A1E3U8S3</accession>
<feature type="domain" description="Beta-lactamase-related" evidence="1">
    <location>
        <begin position="19"/>
        <end position="357"/>
    </location>
</feature>
<evidence type="ECO:0000313" key="2">
    <source>
        <dbReference type="EMBL" id="ODR43752.1"/>
    </source>
</evidence>
<dbReference type="Proteomes" id="UP000094271">
    <property type="component" value="Unassembled WGS sequence"/>
</dbReference>
<dbReference type="SUPFAM" id="SSF56601">
    <property type="entry name" value="beta-lactamase/transpeptidase-like"/>
    <property type="match status" value="1"/>
</dbReference>
<dbReference type="InterPro" id="IPR012338">
    <property type="entry name" value="Beta-lactam/transpept-like"/>
</dbReference>
<dbReference type="OrthoDB" id="9797709at2"/>
<dbReference type="AlphaFoldDB" id="A0A1E3U8S3"/>
<proteinExistence type="predicted"/>
<evidence type="ECO:0000313" key="3">
    <source>
        <dbReference type="Proteomes" id="UP000094271"/>
    </source>
</evidence>
<dbReference type="PANTHER" id="PTHR46825:SF15">
    <property type="entry name" value="BETA-LACTAMASE-RELATED DOMAIN-CONTAINING PROTEIN"/>
    <property type="match status" value="1"/>
</dbReference>
<dbReference type="Pfam" id="PF00144">
    <property type="entry name" value="Beta-lactamase"/>
    <property type="match status" value="1"/>
</dbReference>
<comment type="caution">
    <text evidence="2">The sequence shown here is derived from an EMBL/GenBank/DDBJ whole genome shotgun (WGS) entry which is preliminary data.</text>
</comment>
<organism evidence="2 3">
    <name type="scientific">Eisenbergiella tayi</name>
    <dbReference type="NCBI Taxonomy" id="1432052"/>
    <lineage>
        <taxon>Bacteria</taxon>
        <taxon>Bacillati</taxon>
        <taxon>Bacillota</taxon>
        <taxon>Clostridia</taxon>
        <taxon>Lachnospirales</taxon>
        <taxon>Lachnospiraceae</taxon>
        <taxon>Eisenbergiella</taxon>
    </lineage>
</organism>
<gene>
    <name evidence="2" type="ORF">BEI59_29775</name>
</gene>
<sequence>MRPSAAGIEVAMIKRNEIQEKAEELTARYQIPSVSITYYQNGSYETIHAGYKDVEGQIPADADTLYSIGSCTKSFTAAAIAVLCDKGLLHLDDPVVKIIPEFDMYDSYAGSHLTIRDMLCHRCGLPRHELAWYPRLSQYSEKQMIDMLRYLKPNEPFRYKMQYQNMMYTLAGFVISRASGTTWESFVRENLIEPLDMGPISFDAPQLETFEGRAKGYRFFEDAPVPGNKQVPYCPLYTMCPAGSISMTSTQLAKWDTLFLNKGKANGKQIISEEMCTQMFTPQMLISDPIAEPLQGYLDMCSYGLGFFVENYRGTKVVQHGGHIDGFIADQCFVPDKDFACSVLTNSENPYGARVMRYLLLDAILEQEPVDWIGNFLRFQNDMKKKQQEALTSRTAVKSQSEEYPCPAPLSSICGTYSDNGYGDITIREEENGLSLELGTLTLHGFHCRSQHFLFTEEHVLPGLELEAEAEIDRKGNVTAFLIALEPTDKEKIRFLKK</sequence>
<dbReference type="Gene3D" id="2.40.128.600">
    <property type="match status" value="1"/>
</dbReference>
<name>A0A1E3U8S3_9FIRM</name>
<dbReference type="EMBL" id="MEHA01000033">
    <property type="protein sequence ID" value="ODR43752.1"/>
    <property type="molecule type" value="Genomic_DNA"/>
</dbReference>
<dbReference type="InterPro" id="IPR001466">
    <property type="entry name" value="Beta-lactam-related"/>
</dbReference>
<dbReference type="PANTHER" id="PTHR46825">
    <property type="entry name" value="D-ALANYL-D-ALANINE-CARBOXYPEPTIDASE/ENDOPEPTIDASE AMPH"/>
    <property type="match status" value="1"/>
</dbReference>
<protein>
    <recommendedName>
        <fullName evidence="1">Beta-lactamase-related domain-containing protein</fullName>
    </recommendedName>
</protein>
<evidence type="ECO:0000259" key="1">
    <source>
        <dbReference type="Pfam" id="PF00144"/>
    </source>
</evidence>